<name>A0A7R9VM38_9CHLO</name>
<evidence type="ECO:0000313" key="2">
    <source>
        <dbReference type="EMBL" id="CAD8299192.1"/>
    </source>
</evidence>
<protein>
    <submittedName>
        <fullName evidence="2">Uncharacterized protein</fullName>
    </submittedName>
</protein>
<dbReference type="AlphaFoldDB" id="A0A7R9VM38"/>
<proteinExistence type="predicted"/>
<reference evidence="2" key="1">
    <citation type="submission" date="2021-01" db="EMBL/GenBank/DDBJ databases">
        <authorList>
            <person name="Corre E."/>
            <person name="Pelletier E."/>
            <person name="Niang G."/>
            <person name="Scheremetjew M."/>
            <person name="Finn R."/>
            <person name="Kale V."/>
            <person name="Holt S."/>
            <person name="Cochrane G."/>
            <person name="Meng A."/>
            <person name="Brown T."/>
            <person name="Cohen L."/>
        </authorList>
    </citation>
    <scope>NUCLEOTIDE SEQUENCE</scope>
    <source>
        <strain evidence="2">CCMP219</strain>
    </source>
</reference>
<gene>
    <name evidence="2" type="ORF">CEUR00632_LOCUS14934</name>
</gene>
<dbReference type="EMBL" id="HBEC01032241">
    <property type="protein sequence ID" value="CAD8299192.1"/>
    <property type="molecule type" value="Transcribed_RNA"/>
</dbReference>
<evidence type="ECO:0000256" key="1">
    <source>
        <dbReference type="SAM" id="MobiDB-lite"/>
    </source>
</evidence>
<feature type="region of interest" description="Disordered" evidence="1">
    <location>
        <begin position="1"/>
        <end position="53"/>
    </location>
</feature>
<organism evidence="2">
    <name type="scientific">Chlamydomonas euryale</name>
    <dbReference type="NCBI Taxonomy" id="1486919"/>
    <lineage>
        <taxon>Eukaryota</taxon>
        <taxon>Viridiplantae</taxon>
        <taxon>Chlorophyta</taxon>
        <taxon>core chlorophytes</taxon>
        <taxon>Chlorophyceae</taxon>
        <taxon>CS clade</taxon>
        <taxon>Chlamydomonadales</taxon>
        <taxon>Chlamydomonadaceae</taxon>
        <taxon>Chlamydomonas</taxon>
    </lineage>
</organism>
<feature type="compositionally biased region" description="Basic residues" evidence="1">
    <location>
        <begin position="16"/>
        <end position="25"/>
    </location>
</feature>
<accession>A0A7R9VM38</accession>
<sequence>MFRPASHWARAERTHRAAPHRRGRAPQRGEQAALRSSWPAAHPLRSGGAGSAAPADATLRLLGAQCNALAADAQKAGPLDRPRGVAHAAGAASAQVLPTARTVVVG</sequence>